<dbReference type="PANTHER" id="PTHR37481:SF1">
    <property type="entry name" value="LIPOPOLYSACCHARIDE EXPORT SYSTEM PROTEIN LPTC"/>
    <property type="match status" value="1"/>
</dbReference>
<proteinExistence type="predicted"/>
<evidence type="ECO:0000313" key="6">
    <source>
        <dbReference type="EMBL" id="HFI90995.1"/>
    </source>
</evidence>
<dbReference type="EMBL" id="DSUJ01000008">
    <property type="protein sequence ID" value="HFI90995.1"/>
    <property type="molecule type" value="Genomic_DNA"/>
</dbReference>
<dbReference type="InterPro" id="IPR010664">
    <property type="entry name" value="LipoPS_assembly_LptC-rel"/>
</dbReference>
<keyword evidence="5" id="KW-0472">Membrane</keyword>
<dbReference type="PANTHER" id="PTHR37481">
    <property type="entry name" value="LIPOPOLYSACCHARIDE EXPORT SYSTEM PROTEIN LPTC"/>
    <property type="match status" value="1"/>
</dbReference>
<protein>
    <submittedName>
        <fullName evidence="6">LPS export ABC transporter periplasmic protein LptC</fullName>
    </submittedName>
</protein>
<evidence type="ECO:0000256" key="2">
    <source>
        <dbReference type="ARBA" id="ARBA00022519"/>
    </source>
</evidence>
<comment type="caution">
    <text evidence="6">The sequence shown here is derived from an EMBL/GenBank/DDBJ whole genome shotgun (WGS) entry which is preliminary data.</text>
</comment>
<dbReference type="Pfam" id="PF06835">
    <property type="entry name" value="LptC"/>
    <property type="match status" value="1"/>
</dbReference>
<gene>
    <name evidence="6" type="primary">lptC</name>
    <name evidence="6" type="ORF">ENS31_05600</name>
</gene>
<dbReference type="InterPro" id="IPR026265">
    <property type="entry name" value="LptC"/>
</dbReference>
<keyword evidence="3" id="KW-0812">Transmembrane</keyword>
<sequence length="176" mass="20257">MKQILIFLTITIIACSGEKVKPPIDRTFQDQDIPTQESWNATVTFSDSGKIRAILYAGHIRMYADKHVTLLDSSIKIDFYDVNEIKTTTLTSKRGRVDDITNDLFAIDSVVVESDSIKITTEEMMWRNKDRKIVSDKFVTILSPKEKIQGYGFESDQNLTNYVIYNITYITRRDTL</sequence>
<dbReference type="PROSITE" id="PS51257">
    <property type="entry name" value="PROKAR_LIPOPROTEIN"/>
    <property type="match status" value="1"/>
</dbReference>
<dbReference type="InterPro" id="IPR052363">
    <property type="entry name" value="LPS_export_LptC"/>
</dbReference>
<dbReference type="GO" id="GO:0017089">
    <property type="term" value="F:glycolipid transfer activity"/>
    <property type="evidence" value="ECO:0007669"/>
    <property type="project" value="TreeGrafter"/>
</dbReference>
<name>A0A7V3E6G4_9BACT</name>
<dbReference type="NCBIfam" id="TIGR04409">
    <property type="entry name" value="LptC_YrbK"/>
    <property type="match status" value="1"/>
</dbReference>
<dbReference type="AlphaFoldDB" id="A0A7V3E6G4"/>
<accession>A0A7V3E6G4</accession>
<keyword evidence="2" id="KW-0997">Cell inner membrane</keyword>
<evidence type="ECO:0000256" key="4">
    <source>
        <dbReference type="ARBA" id="ARBA00022989"/>
    </source>
</evidence>
<keyword evidence="4" id="KW-1133">Transmembrane helix</keyword>
<keyword evidence="1" id="KW-1003">Cell membrane</keyword>
<evidence type="ECO:0000256" key="5">
    <source>
        <dbReference type="ARBA" id="ARBA00023136"/>
    </source>
</evidence>
<dbReference type="GO" id="GO:0030288">
    <property type="term" value="C:outer membrane-bounded periplasmic space"/>
    <property type="evidence" value="ECO:0007669"/>
    <property type="project" value="TreeGrafter"/>
</dbReference>
<organism evidence="6">
    <name type="scientific">Ignavibacterium album</name>
    <dbReference type="NCBI Taxonomy" id="591197"/>
    <lineage>
        <taxon>Bacteria</taxon>
        <taxon>Pseudomonadati</taxon>
        <taxon>Ignavibacteriota</taxon>
        <taxon>Ignavibacteria</taxon>
        <taxon>Ignavibacteriales</taxon>
        <taxon>Ignavibacteriaceae</taxon>
        <taxon>Ignavibacterium</taxon>
    </lineage>
</organism>
<dbReference type="GO" id="GO:0015221">
    <property type="term" value="F:lipopolysaccharide transmembrane transporter activity"/>
    <property type="evidence" value="ECO:0007669"/>
    <property type="project" value="InterPro"/>
</dbReference>
<reference evidence="6" key="1">
    <citation type="journal article" date="2020" name="mSystems">
        <title>Genome- and Community-Level Interaction Insights into Carbon Utilization and Element Cycling Functions of Hydrothermarchaeota in Hydrothermal Sediment.</title>
        <authorList>
            <person name="Zhou Z."/>
            <person name="Liu Y."/>
            <person name="Xu W."/>
            <person name="Pan J."/>
            <person name="Luo Z.H."/>
            <person name="Li M."/>
        </authorList>
    </citation>
    <scope>NUCLEOTIDE SEQUENCE [LARGE SCALE GENOMIC DNA]</scope>
    <source>
        <strain evidence="6">SpSt-479</strain>
    </source>
</reference>
<evidence type="ECO:0000256" key="3">
    <source>
        <dbReference type="ARBA" id="ARBA00022692"/>
    </source>
</evidence>
<evidence type="ECO:0000256" key="1">
    <source>
        <dbReference type="ARBA" id="ARBA00022475"/>
    </source>
</evidence>
<dbReference type="GO" id="GO:0005886">
    <property type="term" value="C:plasma membrane"/>
    <property type="evidence" value="ECO:0007669"/>
    <property type="project" value="InterPro"/>
</dbReference>
<dbReference type="Gene3D" id="2.60.450.10">
    <property type="entry name" value="Lipopolysaccharide (LPS) transport protein A like domain"/>
    <property type="match status" value="1"/>
</dbReference>